<dbReference type="EMBL" id="JBFPER010000001">
    <property type="protein sequence ID" value="MEX0380551.1"/>
    <property type="molecule type" value="Genomic_DNA"/>
</dbReference>
<sequence>MTNKIMIVDNHFIIREGLKLIFDTNDHYEILYEASNGEQAIQILENSRPDLVLLDIKMEKVDGFGVMSYIHDNCPEIPVVVLTTVDSAEHIQKMLKLGAKGYLLKDAKTATIFTTVDSAIRGNIILQNHVSNIVFNSEVQQQIPNFKLTDRETRILTAIAQGLKIKAIALENHVSERTIKSQLTGIYTKMNVATGVQAVALAVKNNMIQID</sequence>
<dbReference type="InterPro" id="IPR058245">
    <property type="entry name" value="NreC/VraR/RcsB-like_REC"/>
</dbReference>
<dbReference type="PROSITE" id="PS50110">
    <property type="entry name" value="RESPONSE_REGULATORY"/>
    <property type="match status" value="1"/>
</dbReference>
<reference evidence="8 9" key="1">
    <citation type="submission" date="2024-07" db="EMBL/GenBank/DDBJ databases">
        <authorList>
            <person name="Yun M."/>
        </authorList>
    </citation>
    <scope>NUCLEOTIDE SEQUENCE [LARGE SCALE GENOMIC DNA]</scope>
    <source>
        <strain evidence="8 9">MS01</strain>
    </source>
</reference>
<dbReference type="RefSeq" id="WP_367973951.1">
    <property type="nucleotide sequence ID" value="NZ_JBFPEQ010000001.1"/>
</dbReference>
<evidence type="ECO:0000256" key="4">
    <source>
        <dbReference type="ARBA" id="ARBA00023163"/>
    </source>
</evidence>
<evidence type="ECO:0000256" key="3">
    <source>
        <dbReference type="ARBA" id="ARBA00023125"/>
    </source>
</evidence>
<dbReference type="PRINTS" id="PR00038">
    <property type="entry name" value="HTHLUXR"/>
</dbReference>
<proteinExistence type="predicted"/>
<feature type="domain" description="HTH luxR-type" evidence="6">
    <location>
        <begin position="141"/>
        <end position="206"/>
    </location>
</feature>
<evidence type="ECO:0000259" key="6">
    <source>
        <dbReference type="PROSITE" id="PS50043"/>
    </source>
</evidence>
<dbReference type="InterPro" id="IPR039420">
    <property type="entry name" value="WalR-like"/>
</dbReference>
<evidence type="ECO:0000259" key="7">
    <source>
        <dbReference type="PROSITE" id="PS50110"/>
    </source>
</evidence>
<gene>
    <name evidence="8" type="ORF">AB3K24_04215</name>
</gene>
<evidence type="ECO:0000313" key="9">
    <source>
        <dbReference type="Proteomes" id="UP001556617"/>
    </source>
</evidence>
<feature type="modified residue" description="4-aspartylphosphate" evidence="5">
    <location>
        <position position="55"/>
    </location>
</feature>
<dbReference type="SUPFAM" id="SSF52172">
    <property type="entry name" value="CheY-like"/>
    <property type="match status" value="1"/>
</dbReference>
<accession>A0ABV3S2H3</accession>
<keyword evidence="1 5" id="KW-0597">Phosphoprotein</keyword>
<dbReference type="InterPro" id="IPR000792">
    <property type="entry name" value="Tscrpt_reg_LuxR_C"/>
</dbReference>
<evidence type="ECO:0000256" key="2">
    <source>
        <dbReference type="ARBA" id="ARBA00023015"/>
    </source>
</evidence>
<evidence type="ECO:0000256" key="1">
    <source>
        <dbReference type="ARBA" id="ARBA00022553"/>
    </source>
</evidence>
<dbReference type="Pfam" id="PF00196">
    <property type="entry name" value="GerE"/>
    <property type="match status" value="1"/>
</dbReference>
<keyword evidence="4" id="KW-0804">Transcription</keyword>
<dbReference type="PANTHER" id="PTHR43214">
    <property type="entry name" value="TWO-COMPONENT RESPONSE REGULATOR"/>
    <property type="match status" value="1"/>
</dbReference>
<dbReference type="InterPro" id="IPR016032">
    <property type="entry name" value="Sig_transdc_resp-reg_C-effctor"/>
</dbReference>
<dbReference type="InterPro" id="IPR011006">
    <property type="entry name" value="CheY-like_superfamily"/>
</dbReference>
<dbReference type="CDD" id="cd06170">
    <property type="entry name" value="LuxR_C_like"/>
    <property type="match status" value="1"/>
</dbReference>
<organism evidence="8 9">
    <name type="scientific">Leuconostoc aquikimchii</name>
    <dbReference type="NCBI Taxonomy" id="3236804"/>
    <lineage>
        <taxon>Bacteria</taxon>
        <taxon>Bacillati</taxon>
        <taxon>Bacillota</taxon>
        <taxon>Bacilli</taxon>
        <taxon>Lactobacillales</taxon>
        <taxon>Lactobacillaceae</taxon>
        <taxon>Leuconostoc</taxon>
    </lineage>
</organism>
<dbReference type="CDD" id="cd17535">
    <property type="entry name" value="REC_NarL-like"/>
    <property type="match status" value="1"/>
</dbReference>
<dbReference type="Proteomes" id="UP001556617">
    <property type="component" value="Unassembled WGS sequence"/>
</dbReference>
<keyword evidence="2" id="KW-0805">Transcription regulation</keyword>
<keyword evidence="9" id="KW-1185">Reference proteome</keyword>
<dbReference type="SMART" id="SM00448">
    <property type="entry name" value="REC"/>
    <property type="match status" value="1"/>
</dbReference>
<name>A0ABV3S2H3_9LACO</name>
<protein>
    <submittedName>
        <fullName evidence="8">Response regulator</fullName>
    </submittedName>
</protein>
<feature type="domain" description="Response regulatory" evidence="7">
    <location>
        <begin position="4"/>
        <end position="120"/>
    </location>
</feature>
<comment type="caution">
    <text evidence="8">The sequence shown here is derived from an EMBL/GenBank/DDBJ whole genome shotgun (WGS) entry which is preliminary data.</text>
</comment>
<dbReference type="Gene3D" id="3.40.50.2300">
    <property type="match status" value="1"/>
</dbReference>
<dbReference type="PANTHER" id="PTHR43214:SF37">
    <property type="entry name" value="TRANSCRIPTIONAL REGULATORY PROTEIN YDFI"/>
    <property type="match status" value="1"/>
</dbReference>
<keyword evidence="3" id="KW-0238">DNA-binding</keyword>
<dbReference type="Pfam" id="PF00072">
    <property type="entry name" value="Response_reg"/>
    <property type="match status" value="1"/>
</dbReference>
<dbReference type="InterPro" id="IPR001789">
    <property type="entry name" value="Sig_transdc_resp-reg_receiver"/>
</dbReference>
<dbReference type="SMART" id="SM00421">
    <property type="entry name" value="HTH_LUXR"/>
    <property type="match status" value="1"/>
</dbReference>
<dbReference type="PROSITE" id="PS50043">
    <property type="entry name" value="HTH_LUXR_2"/>
    <property type="match status" value="1"/>
</dbReference>
<evidence type="ECO:0000256" key="5">
    <source>
        <dbReference type="PROSITE-ProRule" id="PRU00169"/>
    </source>
</evidence>
<evidence type="ECO:0000313" key="8">
    <source>
        <dbReference type="EMBL" id="MEX0380551.1"/>
    </source>
</evidence>
<dbReference type="SUPFAM" id="SSF46894">
    <property type="entry name" value="C-terminal effector domain of the bipartite response regulators"/>
    <property type="match status" value="1"/>
</dbReference>